<name>A0A3S1JCX7_9BACT</name>
<accession>A0A3S1JCX7</accession>
<keyword evidence="2" id="KW-1185">Reference proteome</keyword>
<gene>
    <name evidence="1" type="ORF">ECE50_003670</name>
</gene>
<evidence type="ECO:0000313" key="2">
    <source>
        <dbReference type="Proteomes" id="UP000281028"/>
    </source>
</evidence>
<reference evidence="1" key="1">
    <citation type="submission" date="2020-05" db="EMBL/GenBank/DDBJ databases">
        <title>Chitinophaga laudate sp. nov., isolated from a tropical peat swamp.</title>
        <authorList>
            <person name="Goh C.B.S."/>
            <person name="Lee M.S."/>
            <person name="Parimannan S."/>
            <person name="Pasbakhsh P."/>
            <person name="Yule C.M."/>
            <person name="Rajandas H."/>
            <person name="Loke S."/>
            <person name="Croft L."/>
            <person name="Tan J.B.L."/>
        </authorList>
    </citation>
    <scope>NUCLEOTIDE SEQUENCE</scope>
    <source>
        <strain evidence="1">Mgbs1</strain>
    </source>
</reference>
<dbReference type="Proteomes" id="UP000281028">
    <property type="component" value="Unassembled WGS sequence"/>
</dbReference>
<dbReference type="AlphaFoldDB" id="A0A3S1JCX7"/>
<sequence length="329" mass="37941">MNHLLHFDDSRAIAFQRPSLKSISEKDLAEMPVYDILCGKSAGLPFDYLMTDVYSGCLPIKSICYGNCSAAEYWINKGFNFGMRHINRFDEVKFRESIVNLPPQQRWLRQGWVSDCSLSKKSWDLLGPATDILMEYNIRLVIISKIFTKPSLEIMRQLAQNKAEIRVSISAIDTKREIEKRFEFLDAYRQVGGLAVPYLMSFRYADAALKNNQELIVSKIIADDYIASEHPLRLSNDNAGLESAEEDRHYHPKFADQTWFGRLYNDAGNFVLPPPTFLPPEYDFNYIRYSDLAKAGAQFSFNNLPTYQDLIEKNLIHTNTFDHANYDVK</sequence>
<proteinExistence type="predicted"/>
<protein>
    <submittedName>
        <fullName evidence="1">Uncharacterized protein</fullName>
    </submittedName>
</protein>
<organism evidence="1 2">
    <name type="scientific">Chitinophaga solisilvae</name>
    <dbReference type="NCBI Taxonomy" id="1233460"/>
    <lineage>
        <taxon>Bacteria</taxon>
        <taxon>Pseudomonadati</taxon>
        <taxon>Bacteroidota</taxon>
        <taxon>Chitinophagia</taxon>
        <taxon>Chitinophagales</taxon>
        <taxon>Chitinophagaceae</taxon>
        <taxon>Chitinophaga</taxon>
    </lineage>
</organism>
<dbReference type="OrthoDB" id="6446858at2"/>
<evidence type="ECO:0000313" key="1">
    <source>
        <dbReference type="EMBL" id="NSL85915.1"/>
    </source>
</evidence>
<comment type="caution">
    <text evidence="1">The sequence shown here is derived from an EMBL/GenBank/DDBJ whole genome shotgun (WGS) entry which is preliminary data.</text>
</comment>
<dbReference type="EMBL" id="RIAR02000001">
    <property type="protein sequence ID" value="NSL85915.1"/>
    <property type="molecule type" value="Genomic_DNA"/>
</dbReference>